<organism evidence="1 2">
    <name type="scientific">Paracoccus aurantiacus</name>
    <dbReference type="NCBI Taxonomy" id="2599412"/>
    <lineage>
        <taxon>Bacteria</taxon>
        <taxon>Pseudomonadati</taxon>
        <taxon>Pseudomonadota</taxon>
        <taxon>Alphaproteobacteria</taxon>
        <taxon>Rhodobacterales</taxon>
        <taxon>Paracoccaceae</taxon>
        <taxon>Paracoccus</taxon>
    </lineage>
</organism>
<protein>
    <submittedName>
        <fullName evidence="1">Uncharacterized protein</fullName>
    </submittedName>
</protein>
<dbReference type="OrthoDB" id="9808943at2"/>
<dbReference type="RefSeq" id="WP_147100940.1">
    <property type="nucleotide sequence ID" value="NZ_JBHUFH010000034.1"/>
</dbReference>
<name>A0A5C6RTN0_9RHOB</name>
<sequence>MTYLADGSQRSALNALFDEDYPKNPPPRLTPIVVLPMGLLLSIVAKAIYRGVAPSQDGNHPTQFFFSTSFDSFPRSLPWARAMAIH</sequence>
<evidence type="ECO:0000313" key="2">
    <source>
        <dbReference type="Proteomes" id="UP000321562"/>
    </source>
</evidence>
<gene>
    <name evidence="1" type="ORF">FQV27_17150</name>
</gene>
<dbReference type="Proteomes" id="UP000321562">
    <property type="component" value="Unassembled WGS sequence"/>
</dbReference>
<reference evidence="1 2" key="1">
    <citation type="submission" date="2019-08" db="EMBL/GenBank/DDBJ databases">
        <authorList>
            <person name="Ye J."/>
        </authorList>
    </citation>
    <scope>NUCLEOTIDE SEQUENCE [LARGE SCALE GENOMIC DNA]</scope>
    <source>
        <strain evidence="1 2">TK008</strain>
    </source>
</reference>
<keyword evidence="2" id="KW-1185">Reference proteome</keyword>
<proteinExistence type="predicted"/>
<comment type="caution">
    <text evidence="1">The sequence shown here is derived from an EMBL/GenBank/DDBJ whole genome shotgun (WGS) entry which is preliminary data.</text>
</comment>
<evidence type="ECO:0000313" key="1">
    <source>
        <dbReference type="EMBL" id="TXB65030.1"/>
    </source>
</evidence>
<accession>A0A5C6RTN0</accession>
<dbReference type="AlphaFoldDB" id="A0A5C6RTN0"/>
<dbReference type="EMBL" id="VOPL01000010">
    <property type="protein sequence ID" value="TXB65030.1"/>
    <property type="molecule type" value="Genomic_DNA"/>
</dbReference>